<keyword evidence="6" id="KW-0812">Transmembrane</keyword>
<dbReference type="GO" id="GO:0020037">
    <property type="term" value="F:heme binding"/>
    <property type="evidence" value="ECO:0007669"/>
    <property type="project" value="InterPro"/>
</dbReference>
<comment type="subcellular location">
    <subcellularLocation>
        <location evidence="2">Membrane</location>
    </subcellularLocation>
</comment>
<proteinExistence type="inferred from homology"/>
<keyword evidence="8" id="KW-1133">Transmembrane helix</keyword>
<comment type="similarity">
    <text evidence="4">Belongs to the cytochrome P450 family.</text>
</comment>
<comment type="pathway">
    <text evidence="3">Secondary metabolite biosynthesis; terpenoid biosynthesis.</text>
</comment>
<reference evidence="14 15" key="1">
    <citation type="submission" date="2014-04" db="EMBL/GenBank/DDBJ databases">
        <authorList>
            <consortium name="DOE Joint Genome Institute"/>
            <person name="Kuo A."/>
            <person name="Kohler A."/>
            <person name="Nagy L.G."/>
            <person name="Floudas D."/>
            <person name="Copeland A."/>
            <person name="Barry K.W."/>
            <person name="Cichocki N."/>
            <person name="Veneault-Fourrey C."/>
            <person name="LaButti K."/>
            <person name="Lindquist E.A."/>
            <person name="Lipzen A."/>
            <person name="Lundell T."/>
            <person name="Morin E."/>
            <person name="Murat C."/>
            <person name="Sun H."/>
            <person name="Tunlid A."/>
            <person name="Henrissat B."/>
            <person name="Grigoriev I.V."/>
            <person name="Hibbett D.S."/>
            <person name="Martin F."/>
            <person name="Nordberg H.P."/>
            <person name="Cantor M.N."/>
            <person name="Hua S.X."/>
        </authorList>
    </citation>
    <scope>NUCLEOTIDE SEQUENCE [LARGE SCALE GENOMIC DNA]</scope>
    <source>
        <strain evidence="14 15">Foug A</strain>
    </source>
</reference>
<dbReference type="PANTHER" id="PTHR24305:SF166">
    <property type="entry name" value="CYTOCHROME P450 12A4, MITOCHONDRIAL-RELATED"/>
    <property type="match status" value="1"/>
</dbReference>
<dbReference type="EMBL" id="KN822165">
    <property type="protein sequence ID" value="KIM53962.1"/>
    <property type="molecule type" value="Genomic_DNA"/>
</dbReference>
<dbReference type="Pfam" id="PF00067">
    <property type="entry name" value="p450"/>
    <property type="match status" value="1"/>
</dbReference>
<keyword evidence="12" id="KW-0472">Membrane</keyword>
<evidence type="ECO:0000313" key="15">
    <source>
        <dbReference type="Proteomes" id="UP000053989"/>
    </source>
</evidence>
<gene>
    <name evidence="14" type="ORF">SCLCIDRAFT_403979</name>
</gene>
<evidence type="ECO:0000313" key="14">
    <source>
        <dbReference type="EMBL" id="KIM53962.1"/>
    </source>
</evidence>
<keyword evidence="7 13" id="KW-0479">Metal-binding</keyword>
<dbReference type="PANTHER" id="PTHR24305">
    <property type="entry name" value="CYTOCHROME P450"/>
    <property type="match status" value="1"/>
</dbReference>
<evidence type="ECO:0000256" key="3">
    <source>
        <dbReference type="ARBA" id="ARBA00004721"/>
    </source>
</evidence>
<dbReference type="InterPro" id="IPR050121">
    <property type="entry name" value="Cytochrome_P450_monoxygenase"/>
</dbReference>
<dbReference type="PRINTS" id="PR00463">
    <property type="entry name" value="EP450I"/>
</dbReference>
<feature type="binding site" description="axial binding residue" evidence="13">
    <location>
        <position position="475"/>
    </location>
    <ligand>
        <name>heme</name>
        <dbReference type="ChEBI" id="CHEBI:30413"/>
    </ligand>
    <ligandPart>
        <name>Fe</name>
        <dbReference type="ChEBI" id="CHEBI:18248"/>
    </ligandPart>
</feature>
<dbReference type="HOGENOM" id="CLU_001570_5_11_1"/>
<evidence type="ECO:0000256" key="9">
    <source>
        <dbReference type="ARBA" id="ARBA00023002"/>
    </source>
</evidence>
<dbReference type="GO" id="GO:0016020">
    <property type="term" value="C:membrane"/>
    <property type="evidence" value="ECO:0007669"/>
    <property type="project" value="UniProtKB-SubCell"/>
</dbReference>
<dbReference type="Gene3D" id="1.10.630.10">
    <property type="entry name" value="Cytochrome P450"/>
    <property type="match status" value="1"/>
</dbReference>
<comment type="cofactor">
    <cofactor evidence="1 13">
        <name>heme</name>
        <dbReference type="ChEBI" id="CHEBI:30413"/>
    </cofactor>
</comment>
<dbReference type="InterPro" id="IPR036396">
    <property type="entry name" value="Cyt_P450_sf"/>
</dbReference>
<evidence type="ECO:0000256" key="12">
    <source>
        <dbReference type="ARBA" id="ARBA00023136"/>
    </source>
</evidence>
<keyword evidence="15" id="KW-1185">Reference proteome</keyword>
<dbReference type="GO" id="GO:0016705">
    <property type="term" value="F:oxidoreductase activity, acting on paired donors, with incorporation or reduction of molecular oxygen"/>
    <property type="evidence" value="ECO:0007669"/>
    <property type="project" value="InterPro"/>
</dbReference>
<dbReference type="InterPro" id="IPR002401">
    <property type="entry name" value="Cyt_P450_E_grp-I"/>
</dbReference>
<evidence type="ECO:0000256" key="13">
    <source>
        <dbReference type="PIRSR" id="PIRSR602401-1"/>
    </source>
</evidence>
<evidence type="ECO:0000256" key="8">
    <source>
        <dbReference type="ARBA" id="ARBA00022989"/>
    </source>
</evidence>
<dbReference type="CDD" id="cd11069">
    <property type="entry name" value="CYP_FUM15-like"/>
    <property type="match status" value="1"/>
</dbReference>
<evidence type="ECO:0000256" key="6">
    <source>
        <dbReference type="ARBA" id="ARBA00022692"/>
    </source>
</evidence>
<dbReference type="GO" id="GO:0004497">
    <property type="term" value="F:monooxygenase activity"/>
    <property type="evidence" value="ECO:0007669"/>
    <property type="project" value="UniProtKB-KW"/>
</dbReference>
<keyword evidence="5 13" id="KW-0349">Heme</keyword>
<evidence type="ECO:0000256" key="10">
    <source>
        <dbReference type="ARBA" id="ARBA00023004"/>
    </source>
</evidence>
<evidence type="ECO:0000256" key="1">
    <source>
        <dbReference type="ARBA" id="ARBA00001971"/>
    </source>
</evidence>
<dbReference type="InterPro" id="IPR001128">
    <property type="entry name" value="Cyt_P450"/>
</dbReference>
<evidence type="ECO:0000256" key="11">
    <source>
        <dbReference type="ARBA" id="ARBA00023033"/>
    </source>
</evidence>
<reference evidence="15" key="2">
    <citation type="submission" date="2015-01" db="EMBL/GenBank/DDBJ databases">
        <title>Evolutionary Origins and Diversification of the Mycorrhizal Mutualists.</title>
        <authorList>
            <consortium name="DOE Joint Genome Institute"/>
            <consortium name="Mycorrhizal Genomics Consortium"/>
            <person name="Kohler A."/>
            <person name="Kuo A."/>
            <person name="Nagy L.G."/>
            <person name="Floudas D."/>
            <person name="Copeland A."/>
            <person name="Barry K.W."/>
            <person name="Cichocki N."/>
            <person name="Veneault-Fourrey C."/>
            <person name="LaButti K."/>
            <person name="Lindquist E.A."/>
            <person name="Lipzen A."/>
            <person name="Lundell T."/>
            <person name="Morin E."/>
            <person name="Murat C."/>
            <person name="Riley R."/>
            <person name="Ohm R."/>
            <person name="Sun H."/>
            <person name="Tunlid A."/>
            <person name="Henrissat B."/>
            <person name="Grigoriev I.V."/>
            <person name="Hibbett D.S."/>
            <person name="Martin F."/>
        </authorList>
    </citation>
    <scope>NUCLEOTIDE SEQUENCE [LARGE SCALE GENOMIC DNA]</scope>
    <source>
        <strain evidence="15">Foug A</strain>
    </source>
</reference>
<dbReference type="STRING" id="1036808.A0A0C2ZMV5"/>
<evidence type="ECO:0000256" key="7">
    <source>
        <dbReference type="ARBA" id="ARBA00022723"/>
    </source>
</evidence>
<dbReference type="GO" id="GO:0005506">
    <property type="term" value="F:iron ion binding"/>
    <property type="evidence" value="ECO:0007669"/>
    <property type="project" value="InterPro"/>
</dbReference>
<keyword evidence="11" id="KW-0503">Monooxygenase</keyword>
<name>A0A0C2ZMV5_9AGAM</name>
<dbReference type="Proteomes" id="UP000053989">
    <property type="component" value="Unassembled WGS sequence"/>
</dbReference>
<evidence type="ECO:0000256" key="5">
    <source>
        <dbReference type="ARBA" id="ARBA00022617"/>
    </source>
</evidence>
<keyword evidence="9" id="KW-0560">Oxidoreductase</keyword>
<organism evidence="14 15">
    <name type="scientific">Scleroderma citrinum Foug A</name>
    <dbReference type="NCBI Taxonomy" id="1036808"/>
    <lineage>
        <taxon>Eukaryota</taxon>
        <taxon>Fungi</taxon>
        <taxon>Dikarya</taxon>
        <taxon>Basidiomycota</taxon>
        <taxon>Agaricomycotina</taxon>
        <taxon>Agaricomycetes</taxon>
        <taxon>Agaricomycetidae</taxon>
        <taxon>Boletales</taxon>
        <taxon>Sclerodermatineae</taxon>
        <taxon>Sclerodermataceae</taxon>
        <taxon>Scleroderma</taxon>
    </lineage>
</organism>
<dbReference type="InParanoid" id="A0A0C2ZMV5"/>
<evidence type="ECO:0000256" key="2">
    <source>
        <dbReference type="ARBA" id="ARBA00004370"/>
    </source>
</evidence>
<sequence>METLQLVAVIVALASCYVLYLHTRRASLAQIRGPAPTSFLLGNTLELYQEQAGKTDFEWQRLYGSVVRFKSIFGEDQLLIADPKALHHILNTSEHVYSSQPERRAISGFINGKGVAWTRGSAHRKQRRIILPALGAPHADAFVKVSKACAEALCAKWIDIVNGTSDGRAVIDVYRWLSSTTLDVFGQAAFGVHLGCLEDSNHILVRSYQNMIASVLGSQSMQQIFLLEVSKYIPTRLLEYMLENASNSRCVRVRGMRDTIVGVVKDLIKERAQDLLQGNGDHDDDVLSLLVKANMKNEQTEDELLAHIRTLLIGGHETTSHTIEWALLELARRPQMQSKVRAEIREREAVVRCRADATFTAADFDAMPYTVAVVKEVLRYHCVIPQIYRVPVKEDLIPLSRPITSVSGEQINQVRVPKGTRIVVSIAAYNRNPELWGEDAHEFNPDRWLRGAMKEGVTVGVYANLLTFVGGPRACPGWRLAVVEAQALLVESIGRLEWSLSEKATRIRREACGLVVPTVEGEVEKGVQMPLVVSIAP</sequence>
<dbReference type="OrthoDB" id="1470350at2759"/>
<protein>
    <recommendedName>
        <fullName evidence="16">Cytochrome P450</fullName>
    </recommendedName>
</protein>
<evidence type="ECO:0000256" key="4">
    <source>
        <dbReference type="ARBA" id="ARBA00010617"/>
    </source>
</evidence>
<dbReference type="AlphaFoldDB" id="A0A0C2ZMV5"/>
<dbReference type="PRINTS" id="PR00385">
    <property type="entry name" value="P450"/>
</dbReference>
<accession>A0A0C2ZMV5</accession>
<keyword evidence="10 13" id="KW-0408">Iron</keyword>
<evidence type="ECO:0008006" key="16">
    <source>
        <dbReference type="Google" id="ProtNLM"/>
    </source>
</evidence>
<dbReference type="SUPFAM" id="SSF48264">
    <property type="entry name" value="Cytochrome P450"/>
    <property type="match status" value="1"/>
</dbReference>